<dbReference type="InterPro" id="IPR050416">
    <property type="entry name" value="FAD-linked_Oxidoreductase"/>
</dbReference>
<evidence type="ECO:0000256" key="4">
    <source>
        <dbReference type="ARBA" id="ARBA00023002"/>
    </source>
</evidence>
<keyword evidence="3" id="KW-0274">FAD</keyword>
<dbReference type="InterPro" id="IPR016169">
    <property type="entry name" value="FAD-bd_PCMH_sub2"/>
</dbReference>
<dbReference type="GO" id="GO:0016491">
    <property type="term" value="F:oxidoreductase activity"/>
    <property type="evidence" value="ECO:0007669"/>
    <property type="project" value="UniProtKB-KW"/>
</dbReference>
<dbReference type="Proteomes" id="UP000008370">
    <property type="component" value="Unassembled WGS sequence"/>
</dbReference>
<evidence type="ECO:0000256" key="1">
    <source>
        <dbReference type="ARBA" id="ARBA00005466"/>
    </source>
</evidence>
<comment type="similarity">
    <text evidence="1">Belongs to the oxygen-dependent FAD-linked oxidoreductase family.</text>
</comment>
<dbReference type="Gene3D" id="3.30.465.10">
    <property type="match status" value="1"/>
</dbReference>
<dbReference type="GO" id="GO:0071949">
    <property type="term" value="F:FAD binding"/>
    <property type="evidence" value="ECO:0007669"/>
    <property type="project" value="InterPro"/>
</dbReference>
<dbReference type="InterPro" id="IPR006094">
    <property type="entry name" value="Oxid_FAD_bind_N"/>
</dbReference>
<dbReference type="STRING" id="650164.K5V421"/>
<name>K5V421_PHACS</name>
<keyword evidence="2" id="KW-0285">Flavoprotein</keyword>
<feature type="domain" description="FAD-binding PCMH-type" evidence="6">
    <location>
        <begin position="59"/>
        <end position="229"/>
    </location>
</feature>
<dbReference type="InterPro" id="IPR016167">
    <property type="entry name" value="FAD-bd_PCMH_sub1"/>
</dbReference>
<dbReference type="Pfam" id="PF01565">
    <property type="entry name" value="FAD_binding_4"/>
    <property type="match status" value="1"/>
</dbReference>
<evidence type="ECO:0000256" key="5">
    <source>
        <dbReference type="SAM" id="SignalP"/>
    </source>
</evidence>
<dbReference type="OrthoDB" id="2151789at2759"/>
<organism evidence="7 8">
    <name type="scientific">Phanerochaete carnosa (strain HHB-10118-sp)</name>
    <name type="common">White-rot fungus</name>
    <name type="synonym">Peniophora carnosa</name>
    <dbReference type="NCBI Taxonomy" id="650164"/>
    <lineage>
        <taxon>Eukaryota</taxon>
        <taxon>Fungi</taxon>
        <taxon>Dikarya</taxon>
        <taxon>Basidiomycota</taxon>
        <taxon>Agaricomycotina</taxon>
        <taxon>Agaricomycetes</taxon>
        <taxon>Polyporales</taxon>
        <taxon>Phanerochaetaceae</taxon>
        <taxon>Phanerochaete</taxon>
    </lineage>
</organism>
<dbReference type="PROSITE" id="PS51387">
    <property type="entry name" value="FAD_PCMH"/>
    <property type="match status" value="1"/>
</dbReference>
<evidence type="ECO:0000313" key="7">
    <source>
        <dbReference type="EMBL" id="EKM57311.1"/>
    </source>
</evidence>
<keyword evidence="5" id="KW-0732">Signal</keyword>
<dbReference type="RefSeq" id="XP_007395123.1">
    <property type="nucleotide sequence ID" value="XM_007395061.1"/>
</dbReference>
<dbReference type="InterPro" id="IPR016166">
    <property type="entry name" value="FAD-bd_PCMH"/>
</dbReference>
<dbReference type="Gene3D" id="3.40.462.20">
    <property type="match status" value="1"/>
</dbReference>
<feature type="chain" id="PRO_5003884456" description="FAD-binding PCMH-type domain-containing protein" evidence="5">
    <location>
        <begin position="22"/>
        <end position="487"/>
    </location>
</feature>
<evidence type="ECO:0000256" key="3">
    <source>
        <dbReference type="ARBA" id="ARBA00022827"/>
    </source>
</evidence>
<accession>K5V421</accession>
<evidence type="ECO:0000313" key="8">
    <source>
        <dbReference type="Proteomes" id="UP000008370"/>
    </source>
</evidence>
<keyword evidence="8" id="KW-1185">Reference proteome</keyword>
<dbReference type="PANTHER" id="PTHR42973:SF13">
    <property type="entry name" value="FAD-BINDING PCMH-TYPE DOMAIN-CONTAINING PROTEIN"/>
    <property type="match status" value="1"/>
</dbReference>
<dbReference type="Gene3D" id="3.30.43.10">
    <property type="entry name" value="Uridine Diphospho-n-acetylenolpyruvylglucosamine Reductase, domain 2"/>
    <property type="match status" value="1"/>
</dbReference>
<dbReference type="KEGG" id="pco:PHACADRAFT_255010"/>
<dbReference type="InParanoid" id="K5V421"/>
<protein>
    <recommendedName>
        <fullName evidence="6">FAD-binding PCMH-type domain-containing protein</fullName>
    </recommendedName>
</protein>
<dbReference type="PANTHER" id="PTHR42973">
    <property type="entry name" value="BINDING OXIDOREDUCTASE, PUTATIVE (AFU_ORTHOLOGUE AFUA_1G17690)-RELATED"/>
    <property type="match status" value="1"/>
</dbReference>
<evidence type="ECO:0000256" key="2">
    <source>
        <dbReference type="ARBA" id="ARBA00022630"/>
    </source>
</evidence>
<dbReference type="SUPFAM" id="SSF56176">
    <property type="entry name" value="FAD-binding/transporter-associated domain-like"/>
    <property type="match status" value="1"/>
</dbReference>
<gene>
    <name evidence="7" type="ORF">PHACADRAFT_255010</name>
</gene>
<proteinExistence type="inferred from homology"/>
<dbReference type="GeneID" id="18916195"/>
<dbReference type="HOGENOM" id="CLU_018354_1_0_1"/>
<evidence type="ECO:0000259" key="6">
    <source>
        <dbReference type="PROSITE" id="PS51387"/>
    </source>
</evidence>
<dbReference type="EMBL" id="JH930471">
    <property type="protein sequence ID" value="EKM57311.1"/>
    <property type="molecule type" value="Genomic_DNA"/>
</dbReference>
<keyword evidence="4" id="KW-0560">Oxidoreductase</keyword>
<feature type="signal peptide" evidence="5">
    <location>
        <begin position="1"/>
        <end position="21"/>
    </location>
</feature>
<reference evidence="7 8" key="1">
    <citation type="journal article" date="2012" name="BMC Genomics">
        <title>Comparative genomics of the white-rot fungi, Phanerochaete carnosa and P. chrysosporium, to elucidate the genetic basis of the distinct wood types they colonize.</title>
        <authorList>
            <person name="Suzuki H."/>
            <person name="MacDonald J."/>
            <person name="Syed K."/>
            <person name="Salamov A."/>
            <person name="Hori C."/>
            <person name="Aerts A."/>
            <person name="Henrissat B."/>
            <person name="Wiebenga A."/>
            <person name="vanKuyk P.A."/>
            <person name="Barry K."/>
            <person name="Lindquist E."/>
            <person name="LaButti K."/>
            <person name="Lapidus A."/>
            <person name="Lucas S."/>
            <person name="Coutinho P."/>
            <person name="Gong Y."/>
            <person name="Samejima M."/>
            <person name="Mahadevan R."/>
            <person name="Abou-Zaid M."/>
            <person name="de Vries R.P."/>
            <person name="Igarashi K."/>
            <person name="Yadav J.S."/>
            <person name="Grigoriev I.V."/>
            <person name="Master E.R."/>
        </authorList>
    </citation>
    <scope>NUCLEOTIDE SEQUENCE [LARGE SCALE GENOMIC DNA]</scope>
    <source>
        <strain evidence="7 8">HHB-10118-sp</strain>
    </source>
</reference>
<dbReference type="InterPro" id="IPR036318">
    <property type="entry name" value="FAD-bd_PCMH-like_sf"/>
</dbReference>
<sequence>MRGLIVFSLFTVLAIAKPANASATNACNMIANAVSSASDVYWPGSIQYTNDVSHWANSSSAVSTCSVEPGTAEDIGVTLQILGSTNTSFAVKGGGHTTNAGFSSTAGVQIAMSRFSDVVYDGATQTVSYGMGLTWNDVYSALEPYSVNVVGGRVSDVGVAGVSLGGGYSWLTNQYGLVVDNIVGFEIVLPNGQVTNVTEANDPDLFFSVKGGYNNFGIVTQVTTRAYPQGQVWGGIVVIGGDQWDTINAATTKFQAEVTDPKAALQVIPAYDAALSETPVAFVLMFYDGPSTPAGIFDDYLAIPALNTDLSTRSFLSLVQSSPTHSTNSTRVVFNTASVTTITTGLLDAIVNETQFWSQELSNQSATFISYVIEFYLPSLYQHAAANTSAYPPTRAQGLLLLELYYAWDLPGADAIMQAATVQSAAHLKAVATSEGQDISDAPLYGNYAIAGTPVEQIFGDSLPRMRATKERVDPQNIMGLTGGWKI</sequence>
<dbReference type="AlphaFoldDB" id="K5V421"/>